<proteinExistence type="predicted"/>
<name>A0A6A4IMH2_9AGAR</name>
<keyword evidence="2" id="KW-1185">Reference proteome</keyword>
<gene>
    <name evidence="1" type="ORF">BT96DRAFT_912382</name>
</gene>
<evidence type="ECO:0000313" key="2">
    <source>
        <dbReference type="Proteomes" id="UP000799118"/>
    </source>
</evidence>
<reference evidence="1" key="1">
    <citation type="journal article" date="2019" name="Environ. Microbiol.">
        <title>Fungal ecological strategies reflected in gene transcription - a case study of two litter decomposers.</title>
        <authorList>
            <person name="Barbi F."/>
            <person name="Kohler A."/>
            <person name="Barry K."/>
            <person name="Baskaran P."/>
            <person name="Daum C."/>
            <person name="Fauchery L."/>
            <person name="Ihrmark K."/>
            <person name="Kuo A."/>
            <person name="LaButti K."/>
            <person name="Lipzen A."/>
            <person name="Morin E."/>
            <person name="Grigoriev I.V."/>
            <person name="Henrissat B."/>
            <person name="Lindahl B."/>
            <person name="Martin F."/>
        </authorList>
    </citation>
    <scope>NUCLEOTIDE SEQUENCE</scope>
    <source>
        <strain evidence="1">JB14</strain>
    </source>
</reference>
<dbReference type="OrthoDB" id="3249150at2759"/>
<organism evidence="1 2">
    <name type="scientific">Gymnopus androsaceus JB14</name>
    <dbReference type="NCBI Taxonomy" id="1447944"/>
    <lineage>
        <taxon>Eukaryota</taxon>
        <taxon>Fungi</taxon>
        <taxon>Dikarya</taxon>
        <taxon>Basidiomycota</taxon>
        <taxon>Agaricomycotina</taxon>
        <taxon>Agaricomycetes</taxon>
        <taxon>Agaricomycetidae</taxon>
        <taxon>Agaricales</taxon>
        <taxon>Marasmiineae</taxon>
        <taxon>Omphalotaceae</taxon>
        <taxon>Gymnopus</taxon>
    </lineage>
</organism>
<evidence type="ECO:0000313" key="1">
    <source>
        <dbReference type="EMBL" id="KAE9411030.1"/>
    </source>
</evidence>
<sequence>MPTSTQPFEILFDLTNDTAGDVVFVPYSSGNTASSILLGRGRSISLVLDAGSMYHYTLKSSKQSWQISVKSWQDIRCTVSSVLLQSVPWTLSGGITCRSRET</sequence>
<dbReference type="Proteomes" id="UP000799118">
    <property type="component" value="Unassembled WGS sequence"/>
</dbReference>
<protein>
    <submittedName>
        <fullName evidence="1">Uncharacterized protein</fullName>
    </submittedName>
</protein>
<accession>A0A6A4IMH2</accession>
<dbReference type="EMBL" id="ML769384">
    <property type="protein sequence ID" value="KAE9411030.1"/>
    <property type="molecule type" value="Genomic_DNA"/>
</dbReference>
<dbReference type="AlphaFoldDB" id="A0A6A4IMH2"/>